<organism evidence="6 7">
    <name type="scientific">Fusarium torreyae</name>
    <dbReference type="NCBI Taxonomy" id="1237075"/>
    <lineage>
        <taxon>Eukaryota</taxon>
        <taxon>Fungi</taxon>
        <taxon>Dikarya</taxon>
        <taxon>Ascomycota</taxon>
        <taxon>Pezizomycotina</taxon>
        <taxon>Sordariomycetes</taxon>
        <taxon>Hypocreomycetidae</taxon>
        <taxon>Hypocreales</taxon>
        <taxon>Nectriaceae</taxon>
        <taxon>Fusarium</taxon>
    </lineage>
</organism>
<dbReference type="GO" id="GO:0005886">
    <property type="term" value="C:plasma membrane"/>
    <property type="evidence" value="ECO:0007669"/>
    <property type="project" value="TreeGrafter"/>
</dbReference>
<gene>
    <name evidence="6" type="ORF">NW762_012006</name>
</gene>
<feature type="transmembrane region" description="Helical" evidence="5">
    <location>
        <begin position="169"/>
        <end position="191"/>
    </location>
</feature>
<dbReference type="PANTHER" id="PTHR31465">
    <property type="entry name" value="PROTEIN RTA1-RELATED"/>
    <property type="match status" value="1"/>
</dbReference>
<feature type="transmembrane region" description="Helical" evidence="5">
    <location>
        <begin position="56"/>
        <end position="75"/>
    </location>
</feature>
<evidence type="ECO:0008006" key="8">
    <source>
        <dbReference type="Google" id="ProtNLM"/>
    </source>
</evidence>
<dbReference type="Pfam" id="PF04479">
    <property type="entry name" value="RTA1"/>
    <property type="match status" value="1"/>
</dbReference>
<sequence>MGTFDNCTEVTPACPVEATTYGYTPALGPNAALLAIFAICAIVQIAVGIWKRVYSYSIAIAVGSAIEAVGYGGRLAMHNNPWSSSGFTIQITCLIIGPSFVAAGIYLTLKHFIRNNNPEFSLLKPRLYTWVFIGCDAGSIVLQAAGGGIAGSAGRDKVDLLDIGNNVMIAGIAFQVITMALCGVLASAYAVRRRRHRNDPTVAVIPAKTKIFACVVAFAYLTILVRCIYRLPEMAGGWGNELMQNEKEFLILDGFSCRLPPTGDENRLCKAKARTA</sequence>
<proteinExistence type="predicted"/>
<dbReference type="GO" id="GO:0000324">
    <property type="term" value="C:fungal-type vacuole"/>
    <property type="evidence" value="ECO:0007669"/>
    <property type="project" value="TreeGrafter"/>
</dbReference>
<keyword evidence="2 5" id="KW-0812">Transmembrane</keyword>
<evidence type="ECO:0000313" key="7">
    <source>
        <dbReference type="Proteomes" id="UP001152049"/>
    </source>
</evidence>
<dbReference type="Proteomes" id="UP001152049">
    <property type="component" value="Unassembled WGS sequence"/>
</dbReference>
<reference evidence="6" key="1">
    <citation type="submission" date="2022-09" db="EMBL/GenBank/DDBJ databases">
        <title>Fusarium specimens isolated from Avocado Roots.</title>
        <authorList>
            <person name="Stajich J."/>
            <person name="Roper C."/>
            <person name="Heimlech-Rivalta G."/>
        </authorList>
    </citation>
    <scope>NUCLEOTIDE SEQUENCE</scope>
    <source>
        <strain evidence="6">CF00136</strain>
    </source>
</reference>
<keyword evidence="7" id="KW-1185">Reference proteome</keyword>
<dbReference type="InterPro" id="IPR007568">
    <property type="entry name" value="RTA1"/>
</dbReference>
<feature type="transmembrane region" description="Helical" evidence="5">
    <location>
        <begin position="127"/>
        <end position="149"/>
    </location>
</feature>
<protein>
    <recommendedName>
        <fullName evidence="8">Parasitic phase-specific protein PSP-1</fullName>
    </recommendedName>
</protein>
<evidence type="ECO:0000256" key="5">
    <source>
        <dbReference type="SAM" id="Phobius"/>
    </source>
</evidence>
<comment type="caution">
    <text evidence="6">The sequence shown here is derived from an EMBL/GenBank/DDBJ whole genome shotgun (WGS) entry which is preliminary data.</text>
</comment>
<accession>A0A9W8RNF6</accession>
<feature type="transmembrane region" description="Helical" evidence="5">
    <location>
        <begin position="211"/>
        <end position="231"/>
    </location>
</feature>
<evidence type="ECO:0000256" key="1">
    <source>
        <dbReference type="ARBA" id="ARBA00004141"/>
    </source>
</evidence>
<comment type="subcellular location">
    <subcellularLocation>
        <location evidence="1">Membrane</location>
        <topology evidence="1">Multi-pass membrane protein</topology>
    </subcellularLocation>
</comment>
<feature type="transmembrane region" description="Helical" evidence="5">
    <location>
        <begin position="31"/>
        <end position="49"/>
    </location>
</feature>
<dbReference type="AlphaFoldDB" id="A0A9W8RNF6"/>
<evidence type="ECO:0000256" key="4">
    <source>
        <dbReference type="ARBA" id="ARBA00023136"/>
    </source>
</evidence>
<feature type="transmembrane region" description="Helical" evidence="5">
    <location>
        <begin position="87"/>
        <end position="107"/>
    </location>
</feature>
<keyword evidence="3 5" id="KW-1133">Transmembrane helix</keyword>
<dbReference type="OrthoDB" id="4521223at2759"/>
<dbReference type="PANTHER" id="PTHR31465:SF8">
    <property type="entry name" value="DOMAIN PROTEIN, PUTATIVE (AFU_ORTHOLOGUE AFUA_6G14140)-RELATED"/>
    <property type="match status" value="1"/>
</dbReference>
<keyword evidence="4 5" id="KW-0472">Membrane</keyword>
<evidence type="ECO:0000256" key="2">
    <source>
        <dbReference type="ARBA" id="ARBA00022692"/>
    </source>
</evidence>
<evidence type="ECO:0000313" key="6">
    <source>
        <dbReference type="EMBL" id="KAJ4250191.1"/>
    </source>
</evidence>
<dbReference type="EMBL" id="JAOQAZ010000031">
    <property type="protein sequence ID" value="KAJ4250191.1"/>
    <property type="molecule type" value="Genomic_DNA"/>
</dbReference>
<evidence type="ECO:0000256" key="3">
    <source>
        <dbReference type="ARBA" id="ARBA00022989"/>
    </source>
</evidence>
<name>A0A9W8RNF6_9HYPO</name>